<comment type="caution">
    <text evidence="2">The sequence shown here is derived from an EMBL/GenBank/DDBJ whole genome shotgun (WGS) entry which is preliminary data.</text>
</comment>
<feature type="compositionally biased region" description="Basic residues" evidence="1">
    <location>
        <begin position="43"/>
        <end position="55"/>
    </location>
</feature>
<dbReference type="EMBL" id="JANPWB010000006">
    <property type="protein sequence ID" value="KAJ1174722.1"/>
    <property type="molecule type" value="Genomic_DNA"/>
</dbReference>
<protein>
    <submittedName>
        <fullName evidence="2">Uncharacterized protein</fullName>
    </submittedName>
</protein>
<keyword evidence="3" id="KW-1185">Reference proteome</keyword>
<dbReference type="Proteomes" id="UP001066276">
    <property type="component" value="Chromosome 3_2"/>
</dbReference>
<name>A0AAV7TFX1_PLEWA</name>
<feature type="region of interest" description="Disordered" evidence="1">
    <location>
        <begin position="41"/>
        <end position="81"/>
    </location>
</feature>
<evidence type="ECO:0000313" key="2">
    <source>
        <dbReference type="EMBL" id="KAJ1174722.1"/>
    </source>
</evidence>
<accession>A0AAV7TFX1</accession>
<gene>
    <name evidence="2" type="ORF">NDU88_000015</name>
</gene>
<reference evidence="2" key="1">
    <citation type="journal article" date="2022" name="bioRxiv">
        <title>Sequencing and chromosome-scale assembly of the giantPleurodeles waltlgenome.</title>
        <authorList>
            <person name="Brown T."/>
            <person name="Elewa A."/>
            <person name="Iarovenko S."/>
            <person name="Subramanian E."/>
            <person name="Araus A.J."/>
            <person name="Petzold A."/>
            <person name="Susuki M."/>
            <person name="Suzuki K.-i.T."/>
            <person name="Hayashi T."/>
            <person name="Toyoda A."/>
            <person name="Oliveira C."/>
            <person name="Osipova E."/>
            <person name="Leigh N.D."/>
            <person name="Simon A."/>
            <person name="Yun M.H."/>
        </authorList>
    </citation>
    <scope>NUCLEOTIDE SEQUENCE</scope>
    <source>
        <strain evidence="2">20211129_DDA</strain>
        <tissue evidence="2">Liver</tissue>
    </source>
</reference>
<evidence type="ECO:0000256" key="1">
    <source>
        <dbReference type="SAM" id="MobiDB-lite"/>
    </source>
</evidence>
<evidence type="ECO:0000313" key="3">
    <source>
        <dbReference type="Proteomes" id="UP001066276"/>
    </source>
</evidence>
<proteinExistence type="predicted"/>
<sequence length="81" mass="8857">MLCSTVMCYREPTLSLLSRGVGALSLSGSETDPWRFTRACGQRARKKTVRPRAVAHRPSTSLHPAGCPNNAAEAMGERSRR</sequence>
<organism evidence="2 3">
    <name type="scientific">Pleurodeles waltl</name>
    <name type="common">Iberian ribbed newt</name>
    <dbReference type="NCBI Taxonomy" id="8319"/>
    <lineage>
        <taxon>Eukaryota</taxon>
        <taxon>Metazoa</taxon>
        <taxon>Chordata</taxon>
        <taxon>Craniata</taxon>
        <taxon>Vertebrata</taxon>
        <taxon>Euteleostomi</taxon>
        <taxon>Amphibia</taxon>
        <taxon>Batrachia</taxon>
        <taxon>Caudata</taxon>
        <taxon>Salamandroidea</taxon>
        <taxon>Salamandridae</taxon>
        <taxon>Pleurodelinae</taxon>
        <taxon>Pleurodeles</taxon>
    </lineage>
</organism>
<dbReference type="AlphaFoldDB" id="A0AAV7TFX1"/>